<evidence type="ECO:0000313" key="2">
    <source>
        <dbReference type="EMBL" id="SAP35599.1"/>
    </source>
</evidence>
<proteinExistence type="predicted"/>
<dbReference type="KEGG" id="cel:CELE_W08A12.3"/>
<reference evidence="2 3" key="1">
    <citation type="journal article" date="1998" name="Science">
        <title>Genome sequence of the nematode C. elegans: a platform for investigating biology.</title>
        <authorList>
            <consortium name="The C. elegans sequencing consortium"/>
            <person name="Sulson J.E."/>
            <person name="Waterston R."/>
        </authorList>
    </citation>
    <scope>NUCLEOTIDE SEQUENCE [LARGE SCALE GENOMIC DNA]</scope>
    <source>
        <strain evidence="2 3">Bristol N2</strain>
    </source>
</reference>
<feature type="compositionally biased region" description="Low complexity" evidence="1">
    <location>
        <begin position="1"/>
        <end position="19"/>
    </location>
</feature>
<dbReference type="OrthoDB" id="5836124at2759"/>
<protein>
    <submittedName>
        <fullName evidence="2">Uncharacterized protein</fullName>
    </submittedName>
</protein>
<dbReference type="CTD" id="178785"/>
<dbReference type="AlphaFoldDB" id="A0A168HA43"/>
<evidence type="ECO:0000313" key="4">
    <source>
        <dbReference type="WormBase" id="W08A12.3b"/>
    </source>
</evidence>
<dbReference type="ExpressionAtlas" id="A0A168HA43">
    <property type="expression patterns" value="baseline and differential"/>
</dbReference>
<dbReference type="Bgee" id="WBGene00021080">
    <property type="expression patterns" value="Expressed in embryo and 3 other cell types or tissues"/>
</dbReference>
<evidence type="ECO:0000313" key="3">
    <source>
        <dbReference type="Proteomes" id="UP000001940"/>
    </source>
</evidence>
<dbReference type="RefSeq" id="NP_001317837.1">
    <property type="nucleotide sequence ID" value="NM_001330801.1"/>
</dbReference>
<feature type="region of interest" description="Disordered" evidence="1">
    <location>
        <begin position="1"/>
        <end position="36"/>
    </location>
</feature>
<evidence type="ECO:0000256" key="1">
    <source>
        <dbReference type="SAM" id="MobiDB-lite"/>
    </source>
</evidence>
<sequence length="85" mass="9259">MESEETINTNTTNSQSTINASENGEYTGGVLDGKSKRRTWGRLSSSLFDAVMMPSMDTTTTEDTTETANSSIDNLRIGMKIETTV</sequence>
<keyword evidence="3" id="KW-1185">Reference proteome</keyword>
<accession>A0A168HA43</accession>
<name>A0A168HA43_CAEEL</name>
<dbReference type="Proteomes" id="UP000001940">
    <property type="component" value="Chromosome V"/>
</dbReference>
<dbReference type="AGR" id="WB:WBGene00021080"/>
<dbReference type="WormBase" id="W08A12.3b">
    <property type="protein sequence ID" value="CE51654"/>
    <property type="gene ID" value="WBGene00021080"/>
</dbReference>
<dbReference type="EMBL" id="BX284605">
    <property type="protein sequence ID" value="SAP35599.1"/>
    <property type="molecule type" value="Genomic_DNA"/>
</dbReference>
<gene>
    <name evidence="2" type="ORF">CELE_W08A12.3</name>
    <name evidence="2 4" type="ORF">W08A12.3</name>
</gene>
<dbReference type="GeneID" id="178785"/>
<organism evidence="2 3">
    <name type="scientific">Caenorhabditis elegans</name>
    <dbReference type="NCBI Taxonomy" id="6239"/>
    <lineage>
        <taxon>Eukaryota</taxon>
        <taxon>Metazoa</taxon>
        <taxon>Ecdysozoa</taxon>
        <taxon>Nematoda</taxon>
        <taxon>Chromadorea</taxon>
        <taxon>Rhabditida</taxon>
        <taxon>Rhabditina</taxon>
        <taxon>Rhabditomorpha</taxon>
        <taxon>Rhabditoidea</taxon>
        <taxon>Rhabditidae</taxon>
        <taxon>Peloderinae</taxon>
        <taxon>Caenorhabditis</taxon>
    </lineage>
</organism>